<keyword evidence="9" id="KW-0406">Ion transport</keyword>
<keyword evidence="11" id="KW-0472">Membrane</keyword>
<dbReference type="GO" id="GO:0006811">
    <property type="term" value="P:monoatomic ion transport"/>
    <property type="evidence" value="ECO:0007669"/>
    <property type="project" value="UniProtKB-KW"/>
</dbReference>
<dbReference type="RefSeq" id="WP_152804216.1">
    <property type="nucleotide sequence ID" value="NZ_WHUF01000003.1"/>
</dbReference>
<feature type="domain" description="Soluble ligand binding" evidence="17">
    <location>
        <begin position="188"/>
        <end position="241"/>
    </location>
</feature>
<dbReference type="InterPro" id="IPR049712">
    <property type="entry name" value="Poly_export"/>
</dbReference>
<dbReference type="Pfam" id="PF22461">
    <property type="entry name" value="SLBB_2"/>
    <property type="match status" value="1"/>
</dbReference>
<feature type="domain" description="SLBB" evidence="18">
    <location>
        <begin position="103"/>
        <end position="182"/>
    </location>
</feature>
<dbReference type="PANTHER" id="PTHR33619">
    <property type="entry name" value="POLYSACCHARIDE EXPORT PROTEIN GFCE-RELATED"/>
    <property type="match status" value="1"/>
</dbReference>
<evidence type="ECO:0000259" key="16">
    <source>
        <dbReference type="Pfam" id="PF02563"/>
    </source>
</evidence>
<evidence type="ECO:0000259" key="17">
    <source>
        <dbReference type="Pfam" id="PF10531"/>
    </source>
</evidence>
<dbReference type="InterPro" id="IPR019554">
    <property type="entry name" value="Soluble_ligand-bd"/>
</dbReference>
<gene>
    <name evidence="19" type="primary">epsE</name>
    <name evidence="19" type="ORF">GEV01_10855</name>
</gene>
<evidence type="ECO:0000256" key="2">
    <source>
        <dbReference type="ARBA" id="ARBA00009450"/>
    </source>
</evidence>
<dbReference type="InterPro" id="IPR003715">
    <property type="entry name" value="Poly_export_N"/>
</dbReference>
<evidence type="ECO:0000256" key="4">
    <source>
        <dbReference type="ARBA" id="ARBA00022452"/>
    </source>
</evidence>
<dbReference type="Proteomes" id="UP000444318">
    <property type="component" value="Unassembled WGS sequence"/>
</dbReference>
<feature type="signal peptide" evidence="15">
    <location>
        <begin position="1"/>
        <end position="22"/>
    </location>
</feature>
<keyword evidence="7 15" id="KW-0732">Signal</keyword>
<keyword evidence="14" id="KW-0449">Lipoprotein</keyword>
<dbReference type="NCBIfam" id="TIGR03028">
    <property type="entry name" value="EpsE"/>
    <property type="match status" value="1"/>
</dbReference>
<keyword evidence="10" id="KW-0626">Porin</keyword>
<keyword evidence="3" id="KW-0813">Transport</keyword>
<evidence type="ECO:0000256" key="12">
    <source>
        <dbReference type="ARBA" id="ARBA00023139"/>
    </source>
</evidence>
<evidence type="ECO:0000256" key="7">
    <source>
        <dbReference type="ARBA" id="ARBA00022729"/>
    </source>
</evidence>
<evidence type="ECO:0000256" key="3">
    <source>
        <dbReference type="ARBA" id="ARBA00022448"/>
    </source>
</evidence>
<name>A0A843SHY4_9BURK</name>
<dbReference type="Gene3D" id="3.10.560.10">
    <property type="entry name" value="Outer membrane lipoprotein wza domain like"/>
    <property type="match status" value="2"/>
</dbReference>
<dbReference type="Pfam" id="PF02563">
    <property type="entry name" value="Poly_export"/>
    <property type="match status" value="1"/>
</dbReference>
<dbReference type="GO" id="GO:0015288">
    <property type="term" value="F:porin activity"/>
    <property type="evidence" value="ECO:0007669"/>
    <property type="project" value="UniProtKB-KW"/>
</dbReference>
<evidence type="ECO:0000256" key="13">
    <source>
        <dbReference type="ARBA" id="ARBA00023237"/>
    </source>
</evidence>
<comment type="subcellular location">
    <subcellularLocation>
        <location evidence="1">Cell outer membrane</location>
        <topology evidence="1">Multi-pass membrane protein</topology>
    </subcellularLocation>
</comment>
<keyword evidence="8" id="KW-0625">Polysaccharide transport</keyword>
<keyword evidence="5" id="KW-0762">Sugar transport</keyword>
<organism evidence="19 20">
    <name type="scientific">Rugamonas rivuli</name>
    <dbReference type="NCBI Taxonomy" id="2743358"/>
    <lineage>
        <taxon>Bacteria</taxon>
        <taxon>Pseudomonadati</taxon>
        <taxon>Pseudomonadota</taxon>
        <taxon>Betaproteobacteria</taxon>
        <taxon>Burkholderiales</taxon>
        <taxon>Oxalobacteraceae</taxon>
        <taxon>Telluria group</taxon>
        <taxon>Rugamonas</taxon>
    </lineage>
</organism>
<evidence type="ECO:0000256" key="8">
    <source>
        <dbReference type="ARBA" id="ARBA00023047"/>
    </source>
</evidence>
<feature type="chain" id="PRO_5032584898" evidence="15">
    <location>
        <begin position="23"/>
        <end position="262"/>
    </location>
</feature>
<keyword evidence="6" id="KW-0812">Transmembrane</keyword>
<evidence type="ECO:0000259" key="18">
    <source>
        <dbReference type="Pfam" id="PF22461"/>
    </source>
</evidence>
<dbReference type="AlphaFoldDB" id="A0A843SHY4"/>
<evidence type="ECO:0000256" key="14">
    <source>
        <dbReference type="ARBA" id="ARBA00023288"/>
    </source>
</evidence>
<evidence type="ECO:0000256" key="15">
    <source>
        <dbReference type="SAM" id="SignalP"/>
    </source>
</evidence>
<protein>
    <submittedName>
        <fullName evidence="19">Polysaccharide export protein EpsE</fullName>
    </submittedName>
</protein>
<dbReference type="InterPro" id="IPR054765">
    <property type="entry name" value="SLBB_dom"/>
</dbReference>
<accession>A0A843SHY4</accession>
<dbReference type="PANTHER" id="PTHR33619:SF3">
    <property type="entry name" value="POLYSACCHARIDE EXPORT PROTEIN GFCE-RELATED"/>
    <property type="match status" value="1"/>
</dbReference>
<keyword evidence="4" id="KW-1134">Transmembrane beta strand</keyword>
<evidence type="ECO:0000256" key="1">
    <source>
        <dbReference type="ARBA" id="ARBA00004571"/>
    </source>
</evidence>
<dbReference type="Pfam" id="PF10531">
    <property type="entry name" value="SLBB"/>
    <property type="match status" value="1"/>
</dbReference>
<dbReference type="GO" id="GO:0046930">
    <property type="term" value="C:pore complex"/>
    <property type="evidence" value="ECO:0007669"/>
    <property type="project" value="UniProtKB-KW"/>
</dbReference>
<dbReference type="EMBL" id="WHUF01000003">
    <property type="protein sequence ID" value="MQA20006.1"/>
    <property type="molecule type" value="Genomic_DNA"/>
</dbReference>
<comment type="caution">
    <text evidence="19">The sequence shown here is derived from an EMBL/GenBank/DDBJ whole genome shotgun (WGS) entry which is preliminary data.</text>
</comment>
<reference evidence="19 20" key="1">
    <citation type="submission" date="2019-10" db="EMBL/GenBank/DDBJ databases">
        <title>Two novel species isolated from a subtropical stream in China.</title>
        <authorList>
            <person name="Lu H."/>
        </authorList>
    </citation>
    <scope>NUCLEOTIDE SEQUENCE [LARGE SCALE GENOMIC DNA]</scope>
    <source>
        <strain evidence="19 20">FT103W</strain>
    </source>
</reference>
<keyword evidence="12" id="KW-0564">Palmitate</keyword>
<evidence type="ECO:0000256" key="6">
    <source>
        <dbReference type="ARBA" id="ARBA00022692"/>
    </source>
</evidence>
<comment type="similarity">
    <text evidence="2">Belongs to the BexD/CtrA/VexA family.</text>
</comment>
<evidence type="ECO:0000256" key="5">
    <source>
        <dbReference type="ARBA" id="ARBA00022597"/>
    </source>
</evidence>
<feature type="domain" description="Polysaccharide export protein N-terminal" evidence="16">
    <location>
        <begin position="22"/>
        <end position="96"/>
    </location>
</feature>
<evidence type="ECO:0000256" key="11">
    <source>
        <dbReference type="ARBA" id="ARBA00023136"/>
    </source>
</evidence>
<proteinExistence type="inferred from homology"/>
<keyword evidence="20" id="KW-1185">Reference proteome</keyword>
<evidence type="ECO:0000256" key="10">
    <source>
        <dbReference type="ARBA" id="ARBA00023114"/>
    </source>
</evidence>
<dbReference type="GO" id="GO:0015159">
    <property type="term" value="F:polysaccharide transmembrane transporter activity"/>
    <property type="evidence" value="ECO:0007669"/>
    <property type="project" value="InterPro"/>
</dbReference>
<dbReference type="InterPro" id="IPR017478">
    <property type="entry name" value="Polysacc_export_EpsE"/>
</dbReference>
<evidence type="ECO:0000313" key="19">
    <source>
        <dbReference type="EMBL" id="MQA20006.1"/>
    </source>
</evidence>
<dbReference type="GO" id="GO:0009279">
    <property type="term" value="C:cell outer membrane"/>
    <property type="evidence" value="ECO:0007669"/>
    <property type="project" value="UniProtKB-SubCell"/>
</dbReference>
<sequence length="262" mass="28163">MKRLAMWMVAGMLALLAQTAGAADVLLGAGDVVKVSVYGNQDLSLETRVSEAGTITFPLIGTVELGGLTAAAAEKKIAGMLESGGFIRKAQVNLLVTSLQSAQVSVLGAVNRPGRYPIEGKRTLMDMLALAGGFGGDGGDVVSLIRKRNGVTTKDTIDVVDMVRGNDFNRDFEVMGGDILYVERAPRFYIYGEVQRPGPFRLERQMTLLQALSTGGGLTPRGTERGIRIKRRDAKGVLQVIDAKQDDLVQVDDVIYVKESLF</sequence>
<keyword evidence="13" id="KW-0998">Cell outer membrane</keyword>
<evidence type="ECO:0000313" key="20">
    <source>
        <dbReference type="Proteomes" id="UP000444318"/>
    </source>
</evidence>
<evidence type="ECO:0000256" key="9">
    <source>
        <dbReference type="ARBA" id="ARBA00023065"/>
    </source>
</evidence>